<dbReference type="NCBIfam" id="TIGR01356">
    <property type="entry name" value="aroA"/>
    <property type="match status" value="1"/>
</dbReference>
<feature type="binding site" evidence="8">
    <location>
        <position position="166"/>
    </location>
    <ligand>
        <name>phosphoenolpyruvate</name>
        <dbReference type="ChEBI" id="CHEBI:58702"/>
    </ligand>
</feature>
<dbReference type="GO" id="GO:0009073">
    <property type="term" value="P:aromatic amino acid family biosynthetic process"/>
    <property type="evidence" value="ECO:0007669"/>
    <property type="project" value="UniProtKB-KW"/>
</dbReference>
<comment type="subunit">
    <text evidence="8">Monomer.</text>
</comment>
<dbReference type="PANTHER" id="PTHR21090:SF5">
    <property type="entry name" value="PENTAFUNCTIONAL AROM POLYPEPTIDE"/>
    <property type="match status" value="1"/>
</dbReference>
<feature type="binding site" evidence="8">
    <location>
        <position position="95"/>
    </location>
    <ligand>
        <name>phosphoenolpyruvate</name>
        <dbReference type="ChEBI" id="CHEBI:58702"/>
    </ligand>
</feature>
<feature type="binding site" evidence="8">
    <location>
        <position position="164"/>
    </location>
    <ligand>
        <name>3-phosphoshikimate</name>
        <dbReference type="ChEBI" id="CHEBI:145989"/>
    </ligand>
</feature>
<evidence type="ECO:0000256" key="7">
    <source>
        <dbReference type="ARBA" id="ARBA00044633"/>
    </source>
</evidence>
<dbReference type="RefSeq" id="WP_094923811.1">
    <property type="nucleotide sequence ID" value="NZ_NPIA01000003.1"/>
</dbReference>
<keyword evidence="11" id="KW-1185">Reference proteome</keyword>
<evidence type="ECO:0000256" key="5">
    <source>
        <dbReference type="ARBA" id="ARBA00022679"/>
    </source>
</evidence>
<dbReference type="GO" id="GO:0009423">
    <property type="term" value="P:chorismate biosynthetic process"/>
    <property type="evidence" value="ECO:0007669"/>
    <property type="project" value="UniProtKB-UniRule"/>
</dbReference>
<sequence length="426" mass="45722">MTTRKITNSSQGIHGTISVPGDKSISHRALMFGAIAHGETVIHGFLKSEDCINTMKCLQQLHVKIEEKDDVVIVYGKGFEGLEKPERTLYVGNSGTTIRLLLGILGTLPFETVITGDDSIKKRPMDRVVKPLSKTGALFSANKAPIVVSGTNTKGITYDSPIASAQVKSSILLAALNSVGTTNVSEPKPSRDHTERMLSHFNVSYQKKENMISLIGKQKLTGREINVPGDISSAAFFIAAAIITPNSSLEIHNVGLNETRTGIIDILLKMGANITISNHSKMNGEEVGTIHAEYSPNLNSVEICGETIPRLIDEIPILALVATQANGMTVIKDASELKVKETNRITAVADELTKCGAKIEPTNDGMTIVGKSTLQHANVTSHGDHRIGMMLAIAGLIADGGMTIEDAEAVSVSYPHFFEELNNIMA</sequence>
<comment type="subcellular location">
    <subcellularLocation>
        <location evidence="8">Cytoplasm</location>
    </subcellularLocation>
</comment>
<dbReference type="Proteomes" id="UP000217083">
    <property type="component" value="Unassembled WGS sequence"/>
</dbReference>
<organism evidence="10 11">
    <name type="scientific">Lottiidibacillus patelloidae</name>
    <dbReference type="NCBI Taxonomy" id="2670334"/>
    <lineage>
        <taxon>Bacteria</taxon>
        <taxon>Bacillati</taxon>
        <taxon>Bacillota</taxon>
        <taxon>Bacilli</taxon>
        <taxon>Bacillales</taxon>
        <taxon>Bacillaceae</taxon>
        <taxon>Lottiidibacillus</taxon>
    </lineage>
</organism>
<dbReference type="InterPro" id="IPR001986">
    <property type="entry name" value="Enolpyruvate_Tfrase_dom"/>
</dbReference>
<reference evidence="11" key="1">
    <citation type="submission" date="2017-08" db="EMBL/GenBank/DDBJ databases">
        <authorList>
            <person name="Huang Z."/>
        </authorList>
    </citation>
    <scope>NUCLEOTIDE SEQUENCE [LARGE SCALE GENOMIC DNA]</scope>
    <source>
        <strain evidence="11">SA5d-4</strain>
    </source>
</reference>
<feature type="binding site" evidence="8">
    <location>
        <position position="166"/>
    </location>
    <ligand>
        <name>3-phosphoshikimate</name>
        <dbReference type="ChEBI" id="CHEBI:145989"/>
    </ligand>
</feature>
<dbReference type="PIRSF" id="PIRSF000505">
    <property type="entry name" value="EPSPS"/>
    <property type="match status" value="1"/>
</dbReference>
<feature type="binding site" evidence="8">
    <location>
        <position position="23"/>
    </location>
    <ligand>
        <name>phosphoenolpyruvate</name>
        <dbReference type="ChEBI" id="CHEBI:58702"/>
    </ligand>
</feature>
<dbReference type="GO" id="GO:0005737">
    <property type="term" value="C:cytoplasm"/>
    <property type="evidence" value="ECO:0007669"/>
    <property type="project" value="UniProtKB-SubCell"/>
</dbReference>
<feature type="active site" description="Proton acceptor" evidence="8">
    <location>
        <position position="313"/>
    </location>
</feature>
<dbReference type="FunFam" id="3.65.10.10:FF:000006">
    <property type="entry name" value="3-phosphoshikimate 1-carboxyvinyltransferase"/>
    <property type="match status" value="1"/>
</dbReference>
<feature type="binding site" evidence="8">
    <location>
        <position position="340"/>
    </location>
    <ligand>
        <name>3-phosphoshikimate</name>
        <dbReference type="ChEBI" id="CHEBI:145989"/>
    </ligand>
</feature>
<name>A0A263BU81_9BACI</name>
<dbReference type="PROSITE" id="PS00885">
    <property type="entry name" value="EPSP_SYNTHASE_2"/>
    <property type="match status" value="1"/>
</dbReference>
<dbReference type="AlphaFoldDB" id="A0A263BU81"/>
<evidence type="ECO:0000313" key="10">
    <source>
        <dbReference type="EMBL" id="OZM57279.1"/>
    </source>
</evidence>
<comment type="function">
    <text evidence="8">Catalyzes the transfer of the enolpyruvyl moiety of phosphoenolpyruvate (PEP) to the 5-hydroxyl of shikimate-3-phosphate (S3P) to produce enolpyruvyl shikimate-3-phosphate and inorganic phosphate.</text>
</comment>
<evidence type="ECO:0000256" key="8">
    <source>
        <dbReference type="HAMAP-Rule" id="MF_00210"/>
    </source>
</evidence>
<dbReference type="PANTHER" id="PTHR21090">
    <property type="entry name" value="AROM/DEHYDROQUINATE SYNTHASE"/>
    <property type="match status" value="1"/>
</dbReference>
<comment type="catalytic activity">
    <reaction evidence="7">
        <text>3-phosphoshikimate + phosphoenolpyruvate = 5-O-(1-carboxyvinyl)-3-phosphoshikimate + phosphate</text>
        <dbReference type="Rhea" id="RHEA:21256"/>
        <dbReference type="ChEBI" id="CHEBI:43474"/>
        <dbReference type="ChEBI" id="CHEBI:57701"/>
        <dbReference type="ChEBI" id="CHEBI:58702"/>
        <dbReference type="ChEBI" id="CHEBI:145989"/>
        <dbReference type="EC" id="2.5.1.19"/>
    </reaction>
    <physiologicalReaction direction="left-to-right" evidence="7">
        <dbReference type="Rhea" id="RHEA:21257"/>
    </physiologicalReaction>
</comment>
<dbReference type="GO" id="GO:0008652">
    <property type="term" value="P:amino acid biosynthetic process"/>
    <property type="evidence" value="ECO:0007669"/>
    <property type="project" value="UniProtKB-KW"/>
</dbReference>
<dbReference type="CDD" id="cd01556">
    <property type="entry name" value="EPSP_synthase"/>
    <property type="match status" value="1"/>
</dbReference>
<dbReference type="InterPro" id="IPR013792">
    <property type="entry name" value="RNA3'P_cycl/enolpyr_Trfase_a/b"/>
</dbReference>
<dbReference type="GO" id="GO:0003866">
    <property type="term" value="F:3-phosphoshikimate 1-carboxyvinyltransferase activity"/>
    <property type="evidence" value="ECO:0007669"/>
    <property type="project" value="UniProtKB-UniRule"/>
</dbReference>
<evidence type="ECO:0000256" key="2">
    <source>
        <dbReference type="ARBA" id="ARBA00009948"/>
    </source>
</evidence>
<evidence type="ECO:0000259" key="9">
    <source>
        <dbReference type="Pfam" id="PF00275"/>
    </source>
</evidence>
<protein>
    <recommendedName>
        <fullName evidence="8">3-phosphoshikimate 1-carboxyvinyltransferase</fullName>
        <ecNumber evidence="8">2.5.1.19</ecNumber>
    </recommendedName>
    <alternativeName>
        <fullName evidence="8">5-enolpyruvylshikimate-3-phosphate synthase</fullName>
        <shortName evidence="8">EPSP synthase</shortName>
        <shortName evidence="8">EPSPS</shortName>
    </alternativeName>
</protein>
<feature type="binding site" evidence="8">
    <location>
        <position position="123"/>
    </location>
    <ligand>
        <name>phosphoenolpyruvate</name>
        <dbReference type="ChEBI" id="CHEBI:58702"/>
    </ligand>
</feature>
<evidence type="ECO:0000256" key="1">
    <source>
        <dbReference type="ARBA" id="ARBA00004811"/>
    </source>
</evidence>
<comment type="caution">
    <text evidence="8">Lacks conserved residue(s) required for the propagation of feature annotation.</text>
</comment>
<feature type="domain" description="Enolpyruvate transferase" evidence="9">
    <location>
        <begin position="10"/>
        <end position="421"/>
    </location>
</feature>
<dbReference type="EC" id="2.5.1.19" evidence="8"/>
<accession>A0A263BU81</accession>
<reference evidence="10 11" key="2">
    <citation type="submission" date="2017-09" db="EMBL/GenBank/DDBJ databases">
        <title>Bacillus patelloidae sp. nov., isolated from the intestinal tract of a marine limpet.</title>
        <authorList>
            <person name="Liu R."/>
            <person name="Dong C."/>
            <person name="Shao Z."/>
        </authorList>
    </citation>
    <scope>NUCLEOTIDE SEQUENCE [LARGE SCALE GENOMIC DNA]</scope>
    <source>
        <strain evidence="10 11">SA5d-4</strain>
    </source>
</reference>
<proteinExistence type="inferred from homology"/>
<dbReference type="InterPro" id="IPR023193">
    <property type="entry name" value="EPSP_synthase_CS"/>
</dbReference>
<keyword evidence="4 8" id="KW-0028">Amino-acid biosynthesis</keyword>
<evidence type="ECO:0000256" key="6">
    <source>
        <dbReference type="ARBA" id="ARBA00023141"/>
    </source>
</evidence>
<dbReference type="PROSITE" id="PS00104">
    <property type="entry name" value="EPSP_SYNTHASE_1"/>
    <property type="match status" value="1"/>
</dbReference>
<dbReference type="Gene3D" id="3.65.10.10">
    <property type="entry name" value="Enolpyruvate transferase domain"/>
    <property type="match status" value="2"/>
</dbReference>
<evidence type="ECO:0000313" key="11">
    <source>
        <dbReference type="Proteomes" id="UP000217083"/>
    </source>
</evidence>
<dbReference type="EMBL" id="NPIA01000003">
    <property type="protein sequence ID" value="OZM57279.1"/>
    <property type="molecule type" value="Genomic_DNA"/>
</dbReference>
<evidence type="ECO:0000256" key="4">
    <source>
        <dbReference type="ARBA" id="ARBA00022605"/>
    </source>
</evidence>
<feature type="binding site" evidence="8">
    <location>
        <position position="24"/>
    </location>
    <ligand>
        <name>3-phosphoshikimate</name>
        <dbReference type="ChEBI" id="CHEBI:145989"/>
    </ligand>
</feature>
<feature type="binding site" evidence="8">
    <location>
        <position position="28"/>
    </location>
    <ligand>
        <name>3-phosphoshikimate</name>
        <dbReference type="ChEBI" id="CHEBI:145989"/>
    </ligand>
</feature>
<comment type="similarity">
    <text evidence="2 8">Belongs to the EPSP synthase family.</text>
</comment>
<dbReference type="HAMAP" id="MF_00210">
    <property type="entry name" value="EPSP_synth"/>
    <property type="match status" value="1"/>
</dbReference>
<dbReference type="InterPro" id="IPR006264">
    <property type="entry name" value="EPSP_synthase"/>
</dbReference>
<dbReference type="SUPFAM" id="SSF55205">
    <property type="entry name" value="EPT/RTPC-like"/>
    <property type="match status" value="1"/>
</dbReference>
<feature type="binding site" evidence="8">
    <location>
        <position position="344"/>
    </location>
    <ligand>
        <name>phosphoenolpyruvate</name>
        <dbReference type="ChEBI" id="CHEBI:58702"/>
    </ligand>
</feature>
<feature type="binding site" evidence="8">
    <location>
        <position position="386"/>
    </location>
    <ligand>
        <name>phosphoenolpyruvate</name>
        <dbReference type="ChEBI" id="CHEBI:58702"/>
    </ligand>
</feature>
<keyword evidence="6 8" id="KW-0057">Aromatic amino acid biosynthesis</keyword>
<feature type="binding site" evidence="8">
    <location>
        <position position="23"/>
    </location>
    <ligand>
        <name>3-phosphoshikimate</name>
        <dbReference type="ChEBI" id="CHEBI:145989"/>
    </ligand>
</feature>
<comment type="caution">
    <text evidence="10">The sequence shown here is derived from an EMBL/GenBank/DDBJ whole genome shotgun (WGS) entry which is preliminary data.</text>
</comment>
<dbReference type="UniPathway" id="UPA00053">
    <property type="reaction ID" value="UER00089"/>
</dbReference>
<gene>
    <name evidence="8 10" type="primary">aroA</name>
    <name evidence="10" type="ORF">CIB95_07390</name>
</gene>
<keyword evidence="3 8" id="KW-0963">Cytoplasm</keyword>
<keyword evidence="5 8" id="KW-0808">Transferase</keyword>
<feature type="binding site" evidence="8">
    <location>
        <position position="313"/>
    </location>
    <ligand>
        <name>3-phosphoshikimate</name>
        <dbReference type="ChEBI" id="CHEBI:145989"/>
    </ligand>
</feature>
<dbReference type="Pfam" id="PF00275">
    <property type="entry name" value="EPSP_synthase"/>
    <property type="match status" value="1"/>
</dbReference>
<comment type="pathway">
    <text evidence="1 8">Metabolic intermediate biosynthesis; chorismate biosynthesis; chorismate from D-erythrose 4-phosphate and phosphoenolpyruvate: step 6/7.</text>
</comment>
<evidence type="ECO:0000256" key="3">
    <source>
        <dbReference type="ARBA" id="ARBA00022490"/>
    </source>
</evidence>
<dbReference type="InterPro" id="IPR036968">
    <property type="entry name" value="Enolpyruvate_Tfrase_sf"/>
</dbReference>